<feature type="non-terminal residue" evidence="2">
    <location>
        <position position="1"/>
    </location>
</feature>
<sequence length="219" mass="24416">SREEWAAWRPKFSDYQVVISNFNDDCEEKGGCEPMWSAETMTDFESFVAQGGGFVPIHAADNAFAAWPEYNEIIGIGGWGGREKGKSGYLLRDIDGRWQATSPDEGISGEHGDMREFQVIHDRPDHPILKGLPTTWMHAKDELYSSMRGPAKNVEVLARSHSLYTNVDEPVLMIIPYGRGKTFHVPLGHYDDESEPQGSAVFCVGFQTILARGAEYVAT</sequence>
<dbReference type="PANTHER" id="PTHR40469">
    <property type="entry name" value="SECRETED GLYCOSYL HYDROLASE"/>
    <property type="match status" value="1"/>
</dbReference>
<proteinExistence type="predicted"/>
<accession>X0UFD8</accession>
<reference evidence="2" key="1">
    <citation type="journal article" date="2014" name="Front. Microbiol.">
        <title>High frequency of phylogenetically diverse reductive dehalogenase-homologous genes in deep subseafloor sedimentary metagenomes.</title>
        <authorList>
            <person name="Kawai M."/>
            <person name="Futagami T."/>
            <person name="Toyoda A."/>
            <person name="Takaki Y."/>
            <person name="Nishi S."/>
            <person name="Hori S."/>
            <person name="Arai W."/>
            <person name="Tsubouchi T."/>
            <person name="Morono Y."/>
            <person name="Uchiyama I."/>
            <person name="Ito T."/>
            <person name="Fujiyama A."/>
            <person name="Inagaki F."/>
            <person name="Takami H."/>
        </authorList>
    </citation>
    <scope>NUCLEOTIDE SEQUENCE</scope>
    <source>
        <strain evidence="2">Expedition CK06-06</strain>
    </source>
</reference>
<evidence type="ECO:0000313" key="2">
    <source>
        <dbReference type="EMBL" id="GAF99112.1"/>
    </source>
</evidence>
<name>X0UFD8_9ZZZZ</name>
<dbReference type="InterPro" id="IPR029062">
    <property type="entry name" value="Class_I_gatase-like"/>
</dbReference>
<organism evidence="2">
    <name type="scientific">marine sediment metagenome</name>
    <dbReference type="NCBI Taxonomy" id="412755"/>
    <lineage>
        <taxon>unclassified sequences</taxon>
        <taxon>metagenomes</taxon>
        <taxon>ecological metagenomes</taxon>
    </lineage>
</organism>
<feature type="non-terminal residue" evidence="2">
    <location>
        <position position="219"/>
    </location>
</feature>
<dbReference type="EMBL" id="BARS01012404">
    <property type="protein sequence ID" value="GAF99112.1"/>
    <property type="molecule type" value="Genomic_DNA"/>
</dbReference>
<gene>
    <name evidence="2" type="ORF">S01H1_22110</name>
</gene>
<evidence type="ECO:0000259" key="1">
    <source>
        <dbReference type="Pfam" id="PF06283"/>
    </source>
</evidence>
<dbReference type="AlphaFoldDB" id="X0UFD8"/>
<dbReference type="InterPro" id="IPR029010">
    <property type="entry name" value="ThuA-like"/>
</dbReference>
<dbReference type="Gene3D" id="3.40.50.880">
    <property type="match status" value="1"/>
</dbReference>
<feature type="domain" description="ThuA-like" evidence="1">
    <location>
        <begin position="14"/>
        <end position="193"/>
    </location>
</feature>
<comment type="caution">
    <text evidence="2">The sequence shown here is derived from an EMBL/GenBank/DDBJ whole genome shotgun (WGS) entry which is preliminary data.</text>
</comment>
<dbReference type="Pfam" id="PF06283">
    <property type="entry name" value="ThuA"/>
    <property type="match status" value="1"/>
</dbReference>
<protein>
    <recommendedName>
        <fullName evidence="1">ThuA-like domain-containing protein</fullName>
    </recommendedName>
</protein>
<dbReference type="PANTHER" id="PTHR40469:SF2">
    <property type="entry name" value="GALACTOSE-BINDING DOMAIN-LIKE SUPERFAMILY PROTEIN"/>
    <property type="match status" value="1"/>
</dbReference>
<dbReference type="SUPFAM" id="SSF52317">
    <property type="entry name" value="Class I glutamine amidotransferase-like"/>
    <property type="match status" value="1"/>
</dbReference>